<gene>
    <name evidence="1" type="ORF">H8L47_12630</name>
</gene>
<evidence type="ECO:0000313" key="2">
    <source>
        <dbReference type="Proteomes" id="UP000646911"/>
    </source>
</evidence>
<reference evidence="1 2" key="1">
    <citation type="submission" date="2020-08" db="EMBL/GenBank/DDBJ databases">
        <title>Novel species isolated from subtropical streams in China.</title>
        <authorList>
            <person name="Lu H."/>
        </authorList>
    </citation>
    <scope>NUCLEOTIDE SEQUENCE [LARGE SCALE GENOMIC DNA]</scope>
    <source>
        <strain evidence="1 2">NL8W</strain>
    </source>
</reference>
<proteinExistence type="predicted"/>
<sequence>MIANPTNDFENFIDTLVDELISMPDNQVLEGIEPNRIQADGLRLLEAAKAQAGRARLAAAKSGVSALSSVPVVASTTVTPEQARRFIVQATNDGKYTLAARSLGEMSDDEAIKLYNQLKSLEIDSNGEKI</sequence>
<organism evidence="1 2">
    <name type="scientific">Undibacterium umbellatum</name>
    <dbReference type="NCBI Taxonomy" id="2762300"/>
    <lineage>
        <taxon>Bacteria</taxon>
        <taxon>Pseudomonadati</taxon>
        <taxon>Pseudomonadota</taxon>
        <taxon>Betaproteobacteria</taxon>
        <taxon>Burkholderiales</taxon>
        <taxon>Oxalobacteraceae</taxon>
        <taxon>Undibacterium</taxon>
    </lineage>
</organism>
<dbReference type="EMBL" id="JACOFX010000005">
    <property type="protein sequence ID" value="MBC3908405.1"/>
    <property type="molecule type" value="Genomic_DNA"/>
</dbReference>
<name>A0ABR6Z9G5_9BURK</name>
<keyword evidence="2" id="KW-1185">Reference proteome</keyword>
<dbReference type="RefSeq" id="WP_186953949.1">
    <property type="nucleotide sequence ID" value="NZ_JACOFX010000005.1"/>
</dbReference>
<comment type="caution">
    <text evidence="1">The sequence shown here is derived from an EMBL/GenBank/DDBJ whole genome shotgun (WGS) entry which is preliminary data.</text>
</comment>
<dbReference type="Proteomes" id="UP000646911">
    <property type="component" value="Unassembled WGS sequence"/>
</dbReference>
<accession>A0ABR6Z9G5</accession>
<evidence type="ECO:0000313" key="1">
    <source>
        <dbReference type="EMBL" id="MBC3908405.1"/>
    </source>
</evidence>
<protein>
    <submittedName>
        <fullName evidence="1">Uncharacterized protein</fullName>
    </submittedName>
</protein>